<feature type="domain" description="PH" evidence="2">
    <location>
        <begin position="1114"/>
        <end position="1222"/>
    </location>
</feature>
<dbReference type="SUPFAM" id="SSF50729">
    <property type="entry name" value="PH domain-like"/>
    <property type="match status" value="1"/>
</dbReference>
<feature type="region of interest" description="Disordered" evidence="1">
    <location>
        <begin position="1"/>
        <end position="86"/>
    </location>
</feature>
<accession>A0AAV0UK21</accession>
<gene>
    <name evidence="3" type="ORF">HBR001_LOCUS6645</name>
</gene>
<protein>
    <recommendedName>
        <fullName evidence="2">PH domain-containing protein</fullName>
    </recommendedName>
</protein>
<dbReference type="Gene3D" id="2.30.29.30">
    <property type="entry name" value="Pleckstrin-homology domain (PH domain)/Phosphotyrosine-binding domain (PTB)"/>
    <property type="match status" value="1"/>
</dbReference>
<reference evidence="3" key="1">
    <citation type="submission" date="2022-12" db="EMBL/GenBank/DDBJ databases">
        <authorList>
            <person name="Webb A."/>
        </authorList>
    </citation>
    <scope>NUCLEOTIDE SEQUENCE</scope>
    <source>
        <strain evidence="3">Hp1</strain>
    </source>
</reference>
<feature type="compositionally biased region" description="Polar residues" evidence="1">
    <location>
        <begin position="1013"/>
        <end position="1028"/>
    </location>
</feature>
<dbReference type="EMBL" id="CANTFL010001293">
    <property type="protein sequence ID" value="CAI5735910.1"/>
    <property type="molecule type" value="Genomic_DNA"/>
</dbReference>
<evidence type="ECO:0000313" key="3">
    <source>
        <dbReference type="EMBL" id="CAI5735910.1"/>
    </source>
</evidence>
<evidence type="ECO:0000313" key="4">
    <source>
        <dbReference type="Proteomes" id="UP001162031"/>
    </source>
</evidence>
<dbReference type="PROSITE" id="PS50003">
    <property type="entry name" value="PH_DOMAIN"/>
    <property type="match status" value="1"/>
</dbReference>
<dbReference type="SMART" id="SM00233">
    <property type="entry name" value="PH"/>
    <property type="match status" value="1"/>
</dbReference>
<dbReference type="InterPro" id="IPR032710">
    <property type="entry name" value="NTF2-like_dom_sf"/>
</dbReference>
<dbReference type="SUPFAM" id="SSF54427">
    <property type="entry name" value="NTF2-like"/>
    <property type="match status" value="1"/>
</dbReference>
<feature type="compositionally biased region" description="Low complexity" evidence="1">
    <location>
        <begin position="948"/>
        <end position="961"/>
    </location>
</feature>
<proteinExistence type="predicted"/>
<sequence>MATPRDDTEAAAAPSDAASRPIKISDDASGAVGEPVALEEPVASAIANGDLGKKEDIETSQVDSEAVEEEQQKGQQEGEDEAEIQEAVGENVEEAVEETVEEAVVQTVGEACGEAVEEAVEEAGGEAGEEAVVQTVQETAREQTISAGVCSSGGGHSAETETMAVMEAPDYEDEDDEFHEALEDGVDLLEEDAAMMEKPTVPPTMSFSVNEMDVITNREGRTGSLSKFLDDADTYRRRSLPSYPDEQLFTISMNQKQMTLAALLDMQIDPVLEILEDTDSDIRLWLMQPETVKQVLAAFVTPPVLSGEPHEEYGYYKKHFLCSEIIMKLYTGEEDLYESFSSDSSSGSTATTAVFGCQEQEDIDKWKQLYSIFENPVPLDEMQLLFFSKALVRLHDGFCLEEGYVNNVLKRFLPVVIPHLYSNTIKYMLTLILQSYESVHPITGRNDAMEIAAPLIARATRVNPASAENLLLVENTTNLLVDMLQANQADRLGAFSRREGGVYLSKYFVRDQFGTIRGFESMTHGYHNFLQYMLLDEMSKQLVIIEELFQSALDELGVIRDKSLTEASSALNIHVAGELLSLCQRLLNNSVEREDDSTQLAETEAQNTQMFGYSSFPSEQYPNSQHDATDTSMYNLASLPRGQALWTYVLDMARKTCGAFVGQFNKGLPPSVEISLAKYLNNLVLLNDASVDEELHKGGLIQAYLSILEKRSSFDMLIIHTVPAISFLLRDADASRAKNCPLTKDLFGIDIDVPENIISLLLRAKVDIPSLDIYAAILHDVIDEVFTSKAPSQNNAQVVFHCKRDPAWAKLSEKTRFSSGSETPDLGRGSDERRSSVSDQATSGEHGCVADPVVQSNGVLEMDPSKDESLSASSDGSKSATGSVSSERNSDKAKEGLAPESTPIGSESTDSDATVDGQSTSSDKNEEQKAGVSTAPSTTAPDVKETKSAAASSSEDAASPEEAAKEKPDTSTNNEGDGSRKSHYFKNVLQSPVFKSPMRLGSVIKPPVAPPAQDSNGSQTNGEGQQRNLFGWNNVFKRLRKSLVTTHNEKTDKKVLALSNEAYASPSVAPRQSDVFVVDTSRGEDITTFVNRDAGVVVTDVPVASSKSSESSVNVITSGYMYKNKYPETGHKNVWERYYFVLNRSDGSLSYYISDAHAKDRTFVRGTSRPLTVSEGLPMHVHGQYNVFGFQINTQGHGAFMVLVDSIDTRLTWLTEVLVCVSNANPSLPLPKQRLSLLSDDAPKQRLSGSLGSIGSLKCSKEEMKELVMEFYRNLFGPTLKFSSPLDAPASFWMEEKIDPVSDGCVLSSNLPACVPYWGEFHGYKRLCDYWKIRDETVERSSGRVLRVLVDEDEETAVVMTSTTFRILRNSEIITEESCDIVSMSAGSIVSIHCTFDSHRIAQAFEKEGISAS</sequence>
<dbReference type="Proteomes" id="UP001162031">
    <property type="component" value="Unassembled WGS sequence"/>
</dbReference>
<comment type="caution">
    <text evidence="3">The sequence shown here is derived from an EMBL/GenBank/DDBJ whole genome shotgun (WGS) entry which is preliminary data.</text>
</comment>
<evidence type="ECO:0000256" key="1">
    <source>
        <dbReference type="SAM" id="MobiDB-lite"/>
    </source>
</evidence>
<dbReference type="InterPro" id="IPR001849">
    <property type="entry name" value="PH_domain"/>
</dbReference>
<feature type="region of interest" description="Disordered" evidence="1">
    <location>
        <begin position="1000"/>
        <end position="1029"/>
    </location>
</feature>
<feature type="compositionally biased region" description="Polar residues" evidence="1">
    <location>
        <begin position="903"/>
        <end position="922"/>
    </location>
</feature>
<name>A0AAV0UK21_HYABA</name>
<evidence type="ECO:0000259" key="2">
    <source>
        <dbReference type="PROSITE" id="PS50003"/>
    </source>
</evidence>
<feature type="compositionally biased region" description="Basic and acidic residues" evidence="1">
    <location>
        <begin position="888"/>
        <end position="897"/>
    </location>
</feature>
<feature type="compositionally biased region" description="Low complexity" evidence="1">
    <location>
        <begin position="10"/>
        <end position="19"/>
    </location>
</feature>
<organism evidence="3 4">
    <name type="scientific">Hyaloperonospora brassicae</name>
    <name type="common">Brassica downy mildew</name>
    <name type="synonym">Peronospora brassicae</name>
    <dbReference type="NCBI Taxonomy" id="162125"/>
    <lineage>
        <taxon>Eukaryota</taxon>
        <taxon>Sar</taxon>
        <taxon>Stramenopiles</taxon>
        <taxon>Oomycota</taxon>
        <taxon>Peronosporomycetes</taxon>
        <taxon>Peronosporales</taxon>
        <taxon>Peronosporaceae</taxon>
        <taxon>Hyaloperonospora</taxon>
    </lineage>
</organism>
<feature type="compositionally biased region" description="Low complexity" evidence="1">
    <location>
        <begin position="870"/>
        <end position="887"/>
    </location>
</feature>
<dbReference type="Gene3D" id="3.10.450.50">
    <property type="match status" value="1"/>
</dbReference>
<keyword evidence="4" id="KW-1185">Reference proteome</keyword>
<dbReference type="InterPro" id="IPR011993">
    <property type="entry name" value="PH-like_dom_sf"/>
</dbReference>
<feature type="region of interest" description="Disordered" evidence="1">
    <location>
        <begin position="813"/>
        <end position="983"/>
    </location>
</feature>